<evidence type="ECO:0008006" key="3">
    <source>
        <dbReference type="Google" id="ProtNLM"/>
    </source>
</evidence>
<evidence type="ECO:0000313" key="2">
    <source>
        <dbReference type="Proteomes" id="UP000009222"/>
    </source>
</evidence>
<dbReference type="STRING" id="545695.TREAZ_2796"/>
<organism evidence="1 2">
    <name type="scientific">Leadbettera azotonutricia (strain ATCC BAA-888 / DSM 13862 / ZAS-9)</name>
    <name type="common">Treponema azotonutricium</name>
    <dbReference type="NCBI Taxonomy" id="545695"/>
    <lineage>
        <taxon>Bacteria</taxon>
        <taxon>Pseudomonadati</taxon>
        <taxon>Spirochaetota</taxon>
        <taxon>Spirochaetia</taxon>
        <taxon>Spirochaetales</taxon>
        <taxon>Breznakiellaceae</taxon>
        <taxon>Leadbettera</taxon>
    </lineage>
</organism>
<protein>
    <recommendedName>
        <fullName evidence="3">VWFA domain-containing protein</fullName>
    </recommendedName>
</protein>
<dbReference type="HOGENOM" id="CLU_080398_1_0_12"/>
<dbReference type="EMBL" id="CP001841">
    <property type="protein sequence ID" value="AEF83193.1"/>
    <property type="molecule type" value="Genomic_DNA"/>
</dbReference>
<gene>
    <name evidence="1" type="ordered locus">TREAZ_2796</name>
</gene>
<dbReference type="Gene3D" id="3.40.50.410">
    <property type="entry name" value="von Willebrand factor, type A domain"/>
    <property type="match status" value="1"/>
</dbReference>
<dbReference type="InParanoid" id="F5YD19"/>
<proteinExistence type="predicted"/>
<sequence length="193" mass="21188">MNNNLTEIIFLLDRSGSMAGLENDTIGGFNGFVKKQAELGPAKVTTVLFDDRCEILHNGIRAETASLSSKEYFTRGNTALLDAVGKTIKDVKKRIKSSEADRPDKVIFVITTDGLENASREYTYQDIKDKIEKQTKKHGWEFIFMGANIDVAKESANLGIKADMSFCYEASVAGTAAMFSKASGLVGSLREKE</sequence>
<keyword evidence="2" id="KW-1185">Reference proteome</keyword>
<dbReference type="KEGG" id="taz:TREAZ_2796"/>
<dbReference type="InterPro" id="IPR036465">
    <property type="entry name" value="vWFA_dom_sf"/>
</dbReference>
<dbReference type="Proteomes" id="UP000009222">
    <property type="component" value="Chromosome"/>
</dbReference>
<reference evidence="1 2" key="2">
    <citation type="journal article" date="2011" name="ISME J.">
        <title>RNA-seq reveals cooperative metabolic interactions between two termite-gut spirochete species in co-culture.</title>
        <authorList>
            <person name="Rosenthal A.Z."/>
            <person name="Matson E.G."/>
            <person name="Eldar A."/>
            <person name="Leadbetter J.R."/>
        </authorList>
    </citation>
    <scope>NUCLEOTIDE SEQUENCE [LARGE SCALE GENOMIC DNA]</scope>
    <source>
        <strain evidence="2">ATCC BAA-888 / DSM 13862 / ZAS-9</strain>
    </source>
</reference>
<accession>F5YD19</accession>
<name>F5YD19_LEAAZ</name>
<dbReference type="RefSeq" id="WP_015712740.1">
    <property type="nucleotide sequence ID" value="NC_015577.1"/>
</dbReference>
<dbReference type="eggNOG" id="COG2304">
    <property type="taxonomic scope" value="Bacteria"/>
</dbReference>
<dbReference type="OrthoDB" id="9790144at2"/>
<evidence type="ECO:0000313" key="1">
    <source>
        <dbReference type="EMBL" id="AEF83193.1"/>
    </source>
</evidence>
<reference evidence="2" key="1">
    <citation type="submission" date="2009-12" db="EMBL/GenBank/DDBJ databases">
        <title>Complete sequence of Treponema azotonutricium strain ZAS-9.</title>
        <authorList>
            <person name="Tetu S.G."/>
            <person name="Matson E."/>
            <person name="Ren Q."/>
            <person name="Seshadri R."/>
            <person name="Elbourne L."/>
            <person name="Hassan K.A."/>
            <person name="Durkin A."/>
            <person name="Radune D."/>
            <person name="Mohamoud Y."/>
            <person name="Shay R."/>
            <person name="Jin S."/>
            <person name="Zhang X."/>
            <person name="Lucey K."/>
            <person name="Ballor N.R."/>
            <person name="Ottesen E."/>
            <person name="Rosenthal R."/>
            <person name="Allen A."/>
            <person name="Leadbetter J.R."/>
            <person name="Paulsen I.T."/>
        </authorList>
    </citation>
    <scope>NUCLEOTIDE SEQUENCE [LARGE SCALE GENOMIC DNA]</scope>
    <source>
        <strain evidence="2">ATCC BAA-888 / DSM 13862 / ZAS-9</strain>
    </source>
</reference>
<dbReference type="SUPFAM" id="SSF53300">
    <property type="entry name" value="vWA-like"/>
    <property type="match status" value="1"/>
</dbReference>
<dbReference type="AlphaFoldDB" id="F5YD19"/>